<feature type="compositionally biased region" description="Basic and acidic residues" evidence="1">
    <location>
        <begin position="131"/>
        <end position="142"/>
    </location>
</feature>
<dbReference type="AlphaFoldDB" id="A0A8J4GFZ7"/>
<organism evidence="2 3">
    <name type="scientific">Volvox reticuliferus</name>
    <dbReference type="NCBI Taxonomy" id="1737510"/>
    <lineage>
        <taxon>Eukaryota</taxon>
        <taxon>Viridiplantae</taxon>
        <taxon>Chlorophyta</taxon>
        <taxon>core chlorophytes</taxon>
        <taxon>Chlorophyceae</taxon>
        <taxon>CS clade</taxon>
        <taxon>Chlamydomonadales</taxon>
        <taxon>Volvocaceae</taxon>
        <taxon>Volvox</taxon>
    </lineage>
</organism>
<feature type="compositionally biased region" description="Polar residues" evidence="1">
    <location>
        <begin position="225"/>
        <end position="235"/>
    </location>
</feature>
<dbReference type="EMBL" id="BNCQ01000021">
    <property type="protein sequence ID" value="GIM06512.1"/>
    <property type="molecule type" value="Genomic_DNA"/>
</dbReference>
<evidence type="ECO:0008006" key="4">
    <source>
        <dbReference type="Google" id="ProtNLM"/>
    </source>
</evidence>
<feature type="region of interest" description="Disordered" evidence="1">
    <location>
        <begin position="217"/>
        <end position="238"/>
    </location>
</feature>
<gene>
    <name evidence="2" type="ORF">Vretimale_10811</name>
</gene>
<dbReference type="Proteomes" id="UP000722791">
    <property type="component" value="Unassembled WGS sequence"/>
</dbReference>
<proteinExistence type="predicted"/>
<evidence type="ECO:0000256" key="1">
    <source>
        <dbReference type="SAM" id="MobiDB-lite"/>
    </source>
</evidence>
<feature type="region of interest" description="Disordered" evidence="1">
    <location>
        <begin position="105"/>
        <end position="145"/>
    </location>
</feature>
<protein>
    <recommendedName>
        <fullName evidence="4">Heterokaryon incompatibility domain-containing protein</fullName>
    </recommendedName>
</protein>
<evidence type="ECO:0000313" key="3">
    <source>
        <dbReference type="Proteomes" id="UP000722791"/>
    </source>
</evidence>
<sequence>MRRTLDEQIQSAGSSAVQYLDEFAALLLPPGAPGAAAAAAAGISGSCGSSIVLPGDIPPAFVAEMGRGNHDAGKPEVAVTGGCANGGDGGEGCGCSLETYEEAAAGSRKSSRSQVDLGPQRPLQQQGQQPPERRQQHQHSEQPRVQARIAARELTWPWIQAMSNIAWAVSQVAMVETAPARRIFLRHLVREAPFCLPPMTVVSVAQLLAEGCIPRYSRQRESGGPHQSTTSTSRPVYQPLTVDDLPPSAVVVFVSHRWLGRGSPDDDHRTKLKQVMAIAAHMSKCRGVPEKEVFLWLDYSVIDQDNPMPGVQALPIYIACCEEFVYIQHDEYWQRAWCLTEQFMHWKLATSGRKHVLNPHTLDLALENARERPPDPTYGKLAMEADRVALATMTSILPYEL</sequence>
<name>A0A8J4GFZ7_9CHLO</name>
<reference evidence="2" key="1">
    <citation type="journal article" date="2021" name="Proc. Natl. Acad. Sci. U.S.A.">
        <title>Three genomes in the algal genus Volvox reveal the fate of a haploid sex-determining region after a transition to homothallism.</title>
        <authorList>
            <person name="Yamamoto K."/>
            <person name="Hamaji T."/>
            <person name="Kawai-Toyooka H."/>
            <person name="Matsuzaki R."/>
            <person name="Takahashi F."/>
            <person name="Nishimura Y."/>
            <person name="Kawachi M."/>
            <person name="Noguchi H."/>
            <person name="Minakuchi Y."/>
            <person name="Umen J.G."/>
            <person name="Toyoda A."/>
            <person name="Nozaki H."/>
        </authorList>
    </citation>
    <scope>NUCLEOTIDE SEQUENCE</scope>
    <source>
        <strain evidence="2">NIES-3785</strain>
    </source>
</reference>
<accession>A0A8J4GFZ7</accession>
<feature type="compositionally biased region" description="Low complexity" evidence="1">
    <location>
        <begin position="117"/>
        <end position="130"/>
    </location>
</feature>
<comment type="caution">
    <text evidence="2">The sequence shown here is derived from an EMBL/GenBank/DDBJ whole genome shotgun (WGS) entry which is preliminary data.</text>
</comment>
<evidence type="ECO:0000313" key="2">
    <source>
        <dbReference type="EMBL" id="GIM06512.1"/>
    </source>
</evidence>